<dbReference type="InterPro" id="IPR013325">
    <property type="entry name" value="RNA_pol_sigma_r2"/>
</dbReference>
<evidence type="ECO:0000313" key="1">
    <source>
        <dbReference type="EMBL" id="HCL03016.1"/>
    </source>
</evidence>
<feature type="non-terminal residue" evidence="1">
    <location>
        <position position="145"/>
    </location>
</feature>
<proteinExistence type="predicted"/>
<dbReference type="EMBL" id="DPVV01000382">
    <property type="protein sequence ID" value="HCL03016.1"/>
    <property type="molecule type" value="Genomic_DNA"/>
</dbReference>
<name>A0A3D2X7Q3_9FIRM</name>
<sequence length="145" mass="16977">MIDKIQFLETLRSLTEIAKVSDNSLSKEDILSHFEGMTLTKEQQDMVYQYLLTPVEEREKEEVNEDSTSVGYDLSQENKEKNSVFLEMYLEDIKELPRLTTEQEERAYIRLINGDTTVSQSISDHWFSTVVELAKKYESYSVNME</sequence>
<reference evidence="1 2" key="1">
    <citation type="journal article" date="2018" name="Nat. Biotechnol.">
        <title>A standardized bacterial taxonomy based on genome phylogeny substantially revises the tree of life.</title>
        <authorList>
            <person name="Parks D.H."/>
            <person name="Chuvochina M."/>
            <person name="Waite D.W."/>
            <person name="Rinke C."/>
            <person name="Skarshewski A."/>
            <person name="Chaumeil P.A."/>
            <person name="Hugenholtz P."/>
        </authorList>
    </citation>
    <scope>NUCLEOTIDE SEQUENCE [LARGE SCALE GENOMIC DNA]</scope>
    <source>
        <strain evidence="1">UBA11728</strain>
    </source>
</reference>
<organism evidence="1 2">
    <name type="scientific">Lachnoclostridium phytofermentans</name>
    <dbReference type="NCBI Taxonomy" id="66219"/>
    <lineage>
        <taxon>Bacteria</taxon>
        <taxon>Bacillati</taxon>
        <taxon>Bacillota</taxon>
        <taxon>Clostridia</taxon>
        <taxon>Lachnospirales</taxon>
        <taxon>Lachnospiraceae</taxon>
    </lineage>
</organism>
<dbReference type="AlphaFoldDB" id="A0A3D2X7Q3"/>
<protein>
    <submittedName>
        <fullName evidence="1">Uncharacterized protein</fullName>
    </submittedName>
</protein>
<dbReference type="GO" id="GO:0006352">
    <property type="term" value="P:DNA-templated transcription initiation"/>
    <property type="evidence" value="ECO:0007669"/>
    <property type="project" value="InterPro"/>
</dbReference>
<comment type="caution">
    <text evidence="1">The sequence shown here is derived from an EMBL/GenBank/DDBJ whole genome shotgun (WGS) entry which is preliminary data.</text>
</comment>
<gene>
    <name evidence="1" type="ORF">DHW61_11510</name>
</gene>
<accession>A0A3D2X7Q3</accession>
<dbReference type="SUPFAM" id="SSF88946">
    <property type="entry name" value="Sigma2 domain of RNA polymerase sigma factors"/>
    <property type="match status" value="1"/>
</dbReference>
<evidence type="ECO:0000313" key="2">
    <source>
        <dbReference type="Proteomes" id="UP000262969"/>
    </source>
</evidence>
<dbReference type="GO" id="GO:0003700">
    <property type="term" value="F:DNA-binding transcription factor activity"/>
    <property type="evidence" value="ECO:0007669"/>
    <property type="project" value="InterPro"/>
</dbReference>
<dbReference type="Proteomes" id="UP000262969">
    <property type="component" value="Unassembled WGS sequence"/>
</dbReference>